<keyword evidence="11" id="KW-0963">Cytoplasm</keyword>
<keyword evidence="10 11" id="KW-0804">Transcription</keyword>
<comment type="PTM">
    <text evidence="11">The Fe-S cluster can be nitrosylated by nitric oxide (NO).</text>
</comment>
<comment type="subcellular location">
    <subcellularLocation>
        <location evidence="1 11">Cytoplasm</location>
    </subcellularLocation>
</comment>
<comment type="function">
    <text evidence="11">Acts as a transcriptional regulator. Probably redox-responsive. The apo- but not holo-form probably binds DNA.</text>
</comment>
<dbReference type="GO" id="GO:0047134">
    <property type="term" value="F:protein-disulfide reductase [NAD(P)H] activity"/>
    <property type="evidence" value="ECO:0007669"/>
    <property type="project" value="TreeGrafter"/>
</dbReference>
<dbReference type="GO" id="GO:0035731">
    <property type="term" value="F:dinitrosyl-iron complex binding"/>
    <property type="evidence" value="ECO:0007669"/>
    <property type="project" value="UniProtKB-UniRule"/>
</dbReference>
<evidence type="ECO:0000256" key="4">
    <source>
        <dbReference type="ARBA" id="ARBA00022723"/>
    </source>
</evidence>
<feature type="binding site" evidence="11">
    <location>
        <position position="107"/>
    </location>
    <ligand>
        <name>[4Fe-4S] cluster</name>
        <dbReference type="ChEBI" id="CHEBI:49883"/>
    </ligand>
</feature>
<reference evidence="13 14" key="1">
    <citation type="submission" date="2020-08" db="EMBL/GenBank/DDBJ databases">
        <title>Sequencing the genomes of 1000 actinobacteria strains.</title>
        <authorList>
            <person name="Klenk H.-P."/>
        </authorList>
    </citation>
    <scope>NUCLEOTIDE SEQUENCE [LARGE SCALE GENOMIC DNA]</scope>
    <source>
        <strain evidence="13 14">DSM 105369</strain>
    </source>
</reference>
<proteinExistence type="inferred from homology"/>
<feature type="binding site" evidence="11">
    <location>
        <position position="104"/>
    </location>
    <ligand>
        <name>[4Fe-4S] cluster</name>
        <dbReference type="ChEBI" id="CHEBI:49883"/>
    </ligand>
</feature>
<dbReference type="GO" id="GO:0046872">
    <property type="term" value="F:metal ion binding"/>
    <property type="evidence" value="ECO:0007669"/>
    <property type="project" value="UniProtKB-KW"/>
</dbReference>
<dbReference type="PANTHER" id="PTHR38839">
    <property type="entry name" value="TRANSCRIPTIONAL REGULATOR WHID-RELATED"/>
    <property type="match status" value="1"/>
</dbReference>
<feature type="binding site" evidence="11">
    <location>
        <position position="81"/>
    </location>
    <ligand>
        <name>[4Fe-4S] cluster</name>
        <dbReference type="ChEBI" id="CHEBI:49883"/>
    </ligand>
</feature>
<dbReference type="AlphaFoldDB" id="A0A839N8Z9"/>
<accession>A0A839N8Z9</accession>
<keyword evidence="6 11" id="KW-0411">Iron-sulfur</keyword>
<comment type="similarity">
    <text evidence="2 11">Belongs to the WhiB family.</text>
</comment>
<evidence type="ECO:0000256" key="2">
    <source>
        <dbReference type="ARBA" id="ARBA00006597"/>
    </source>
</evidence>
<keyword evidence="9 11" id="KW-1015">Disulfide bond</keyword>
<keyword evidence="3 11" id="KW-0004">4Fe-4S</keyword>
<dbReference type="Pfam" id="PF02467">
    <property type="entry name" value="Whib"/>
    <property type="match status" value="1"/>
</dbReference>
<feature type="domain" description="4Fe-4S Wbl-type" evidence="12">
    <location>
        <begin position="80"/>
        <end position="137"/>
    </location>
</feature>
<evidence type="ECO:0000256" key="1">
    <source>
        <dbReference type="ARBA" id="ARBA00004496"/>
    </source>
</evidence>
<dbReference type="GO" id="GO:0045454">
    <property type="term" value="P:cell redox homeostasis"/>
    <property type="evidence" value="ECO:0007669"/>
    <property type="project" value="TreeGrafter"/>
</dbReference>
<gene>
    <name evidence="11" type="primary">whiB</name>
    <name evidence="13" type="ORF">FHU39_002100</name>
</gene>
<evidence type="ECO:0000256" key="3">
    <source>
        <dbReference type="ARBA" id="ARBA00022485"/>
    </source>
</evidence>
<feature type="binding site" evidence="11">
    <location>
        <position position="113"/>
    </location>
    <ligand>
        <name>[4Fe-4S] cluster</name>
        <dbReference type="ChEBI" id="CHEBI:49883"/>
    </ligand>
</feature>
<protein>
    <recommendedName>
        <fullName evidence="11">Transcriptional regulator WhiB</fullName>
    </recommendedName>
</protein>
<dbReference type="InterPro" id="IPR034768">
    <property type="entry name" value="4FE4S_WBL"/>
</dbReference>
<evidence type="ECO:0000256" key="5">
    <source>
        <dbReference type="ARBA" id="ARBA00023004"/>
    </source>
</evidence>
<dbReference type="PANTHER" id="PTHR38839:SF4">
    <property type="entry name" value="TRANSCRIPTIONAL REGULATOR WHIB"/>
    <property type="match status" value="1"/>
</dbReference>
<dbReference type="InterPro" id="IPR003482">
    <property type="entry name" value="Whib"/>
</dbReference>
<sequence length="145" mass="16036">MSGKRLSTDQRELMLGLIRDGLPSQEIADAVGVSTSMVHYYAVRHGIDRSRKPAAPPAIEAVVPETAEPQQSLDWQADALCRQTDPEIFFPEKGGSTKDAKRICQSCPVAAECLDQALVNDERFGIWGGVSERRRRKLARTLKQS</sequence>
<dbReference type="Gene3D" id="1.10.10.60">
    <property type="entry name" value="Homeodomain-like"/>
    <property type="match status" value="1"/>
</dbReference>
<comment type="caution">
    <text evidence="13">The sequence shown here is derived from an EMBL/GenBank/DDBJ whole genome shotgun (WGS) entry which is preliminary data.</text>
</comment>
<evidence type="ECO:0000256" key="11">
    <source>
        <dbReference type="HAMAP-Rule" id="MF_01479"/>
    </source>
</evidence>
<evidence type="ECO:0000313" key="14">
    <source>
        <dbReference type="Proteomes" id="UP000559182"/>
    </source>
</evidence>
<organism evidence="13 14">
    <name type="scientific">Flexivirga oryzae</name>
    <dbReference type="NCBI Taxonomy" id="1794944"/>
    <lineage>
        <taxon>Bacteria</taxon>
        <taxon>Bacillati</taxon>
        <taxon>Actinomycetota</taxon>
        <taxon>Actinomycetes</taxon>
        <taxon>Micrococcales</taxon>
        <taxon>Dermacoccaceae</taxon>
        <taxon>Flexivirga</taxon>
    </lineage>
</organism>
<evidence type="ECO:0000256" key="8">
    <source>
        <dbReference type="ARBA" id="ARBA00023125"/>
    </source>
</evidence>
<dbReference type="Proteomes" id="UP000559182">
    <property type="component" value="Unassembled WGS sequence"/>
</dbReference>
<dbReference type="PROSITE" id="PS51674">
    <property type="entry name" value="4FE4S_WBL"/>
    <property type="match status" value="1"/>
</dbReference>
<evidence type="ECO:0000256" key="6">
    <source>
        <dbReference type="ARBA" id="ARBA00023014"/>
    </source>
</evidence>
<evidence type="ECO:0000313" key="13">
    <source>
        <dbReference type="EMBL" id="MBB2892116.1"/>
    </source>
</evidence>
<comment type="cofactor">
    <cofactor evidence="11">
        <name>[4Fe-4S] cluster</name>
        <dbReference type="ChEBI" id="CHEBI:49883"/>
    </cofactor>
    <text evidence="11">Binds 1 [4Fe-4S] cluster per subunit. Following nitrosylation of the [4Fe-4S] cluster binds 1 [4Fe-8(NO)] cluster per subunit.</text>
</comment>
<dbReference type="GO" id="GO:0051539">
    <property type="term" value="F:4 iron, 4 sulfur cluster binding"/>
    <property type="evidence" value="ECO:0007669"/>
    <property type="project" value="UniProtKB-UniRule"/>
</dbReference>
<evidence type="ECO:0000256" key="7">
    <source>
        <dbReference type="ARBA" id="ARBA00023015"/>
    </source>
</evidence>
<keyword evidence="7 11" id="KW-0805">Transcription regulation</keyword>
<comment type="PTM">
    <text evidence="11">Upon Fe-S cluster removal intramolecular disulfide bonds are formed.</text>
</comment>
<evidence type="ECO:0000256" key="9">
    <source>
        <dbReference type="ARBA" id="ARBA00023157"/>
    </source>
</evidence>
<keyword evidence="8 11" id="KW-0238">DNA-binding</keyword>
<dbReference type="GO" id="GO:0005737">
    <property type="term" value="C:cytoplasm"/>
    <property type="evidence" value="ECO:0007669"/>
    <property type="project" value="UniProtKB-SubCell"/>
</dbReference>
<dbReference type="GO" id="GO:0003677">
    <property type="term" value="F:DNA binding"/>
    <property type="evidence" value="ECO:0007669"/>
    <property type="project" value="UniProtKB-UniRule"/>
</dbReference>
<evidence type="ECO:0000256" key="10">
    <source>
        <dbReference type="ARBA" id="ARBA00023163"/>
    </source>
</evidence>
<keyword evidence="5 11" id="KW-0408">Iron</keyword>
<dbReference type="GO" id="GO:0045892">
    <property type="term" value="P:negative regulation of DNA-templated transcription"/>
    <property type="evidence" value="ECO:0007669"/>
    <property type="project" value="TreeGrafter"/>
</dbReference>
<dbReference type="HAMAP" id="MF_01479">
    <property type="entry name" value="WhiB"/>
    <property type="match status" value="1"/>
</dbReference>
<dbReference type="EMBL" id="JACHVQ010000001">
    <property type="protein sequence ID" value="MBB2892116.1"/>
    <property type="molecule type" value="Genomic_DNA"/>
</dbReference>
<name>A0A839N8Z9_9MICO</name>
<keyword evidence="14" id="KW-1185">Reference proteome</keyword>
<keyword evidence="4 11" id="KW-0479">Metal-binding</keyword>
<evidence type="ECO:0000259" key="12">
    <source>
        <dbReference type="PROSITE" id="PS51674"/>
    </source>
</evidence>